<keyword evidence="1" id="KW-0378">Hydrolase</keyword>
<dbReference type="GO" id="GO:0009446">
    <property type="term" value="P:putrescine biosynthetic process"/>
    <property type="evidence" value="ECO:0007669"/>
    <property type="project" value="InterPro"/>
</dbReference>
<dbReference type="Gene3D" id="3.75.10.10">
    <property type="entry name" value="L-arginine/glycine Amidinotransferase, Chain A"/>
    <property type="match status" value="1"/>
</dbReference>
<reference evidence="2 3" key="1">
    <citation type="journal article" date="2016" name="Nat. Commun.">
        <title>Thousands of microbial genomes shed light on interconnected biogeochemical processes in an aquifer system.</title>
        <authorList>
            <person name="Anantharaman K."/>
            <person name="Brown C.T."/>
            <person name="Hug L.A."/>
            <person name="Sharon I."/>
            <person name="Castelle C.J."/>
            <person name="Probst A.J."/>
            <person name="Thomas B.C."/>
            <person name="Singh A."/>
            <person name="Wilkins M.J."/>
            <person name="Karaoz U."/>
            <person name="Brodie E.L."/>
            <person name="Williams K.H."/>
            <person name="Hubbard S.S."/>
            <person name="Banfield J.F."/>
        </authorList>
    </citation>
    <scope>NUCLEOTIDE SEQUENCE [LARGE SCALE GENOMIC DNA]</scope>
</reference>
<protein>
    <recommendedName>
        <fullName evidence="4">Agmatine deiminase</fullName>
    </recommendedName>
</protein>
<dbReference type="Proteomes" id="UP000176187">
    <property type="component" value="Unassembled WGS sequence"/>
</dbReference>
<evidence type="ECO:0000313" key="2">
    <source>
        <dbReference type="EMBL" id="OGI85933.1"/>
    </source>
</evidence>
<dbReference type="PANTHER" id="PTHR31377">
    <property type="entry name" value="AGMATINE DEIMINASE-RELATED"/>
    <property type="match status" value="1"/>
</dbReference>
<dbReference type="GO" id="GO:0047632">
    <property type="term" value="F:agmatine deiminase activity"/>
    <property type="evidence" value="ECO:0007669"/>
    <property type="project" value="TreeGrafter"/>
</dbReference>
<sequence>MRFIMPAEWETHEAVWMAWPHDLITFPPGHIEKVEERYVEIIKALSGSEQVLLLVLNKDMEQKVSYMLDQNKVNLPQIIFHTTDYADAWLRDYGPMFVIDSKGKKLAWVKWQYDAYSKKFPDLLKDNQVFYNLKNEINAPMLEGGMVLEGGSIEQNGKGTILATRQCLLSSGRNPDLTKEQIENNLKNFLGASNIVWLEQGLFNDHTDGHIDDIAKFVSPDTILCAYEEDPSEENYPILKKNFDDLEKAFDQNGKPFKLVKLQVPHLEYDKHKPFEAGNKAPASYTNFYIGNKVILAPVYNDPSDEVALKIIGSYFPNRKVVGIDCRDLIYGGGAIHCITQQQPAS</sequence>
<accession>A0A1F6WVL0</accession>
<dbReference type="GO" id="GO:0004668">
    <property type="term" value="F:protein-arginine deiminase activity"/>
    <property type="evidence" value="ECO:0007669"/>
    <property type="project" value="InterPro"/>
</dbReference>
<dbReference type="AlphaFoldDB" id="A0A1F6WVL0"/>
<evidence type="ECO:0000256" key="1">
    <source>
        <dbReference type="ARBA" id="ARBA00022801"/>
    </source>
</evidence>
<name>A0A1F6WVL0_9BACT</name>
<evidence type="ECO:0000313" key="3">
    <source>
        <dbReference type="Proteomes" id="UP000176187"/>
    </source>
</evidence>
<comment type="caution">
    <text evidence="2">The sequence shown here is derived from an EMBL/GenBank/DDBJ whole genome shotgun (WGS) entry which is preliminary data.</text>
</comment>
<gene>
    <name evidence="2" type="ORF">A3A05_00280</name>
</gene>
<organism evidence="2 3">
    <name type="scientific">Candidatus Nomurabacteria bacterium RIFCSPLOWO2_01_FULL_41_12</name>
    <dbReference type="NCBI Taxonomy" id="1801774"/>
    <lineage>
        <taxon>Bacteria</taxon>
        <taxon>Candidatus Nomuraibacteriota</taxon>
    </lineage>
</organism>
<dbReference type="Pfam" id="PF04371">
    <property type="entry name" value="PAD_porph"/>
    <property type="match status" value="1"/>
</dbReference>
<dbReference type="SUPFAM" id="SSF55909">
    <property type="entry name" value="Pentein"/>
    <property type="match status" value="1"/>
</dbReference>
<proteinExistence type="predicted"/>
<dbReference type="InterPro" id="IPR007466">
    <property type="entry name" value="Peptidyl-Arg-deiminase_porph"/>
</dbReference>
<dbReference type="PANTHER" id="PTHR31377:SF0">
    <property type="entry name" value="AGMATINE DEIMINASE-RELATED"/>
    <property type="match status" value="1"/>
</dbReference>
<evidence type="ECO:0008006" key="4">
    <source>
        <dbReference type="Google" id="ProtNLM"/>
    </source>
</evidence>
<dbReference type="EMBL" id="MFUY01000018">
    <property type="protein sequence ID" value="OGI85933.1"/>
    <property type="molecule type" value="Genomic_DNA"/>
</dbReference>